<dbReference type="Proteomes" id="UP000591071">
    <property type="component" value="Unassembled WGS sequence"/>
</dbReference>
<dbReference type="AlphaFoldDB" id="A0A848C328"/>
<proteinExistence type="predicted"/>
<organism evidence="3 4">
    <name type="scientific">Megasphaera hexanoica</name>
    <dbReference type="NCBI Taxonomy" id="1675036"/>
    <lineage>
        <taxon>Bacteria</taxon>
        <taxon>Bacillati</taxon>
        <taxon>Bacillota</taxon>
        <taxon>Negativicutes</taxon>
        <taxon>Veillonellales</taxon>
        <taxon>Veillonellaceae</taxon>
        <taxon>Megasphaera</taxon>
    </lineage>
</organism>
<dbReference type="EMBL" id="JABAFG010000017">
    <property type="protein sequence ID" value="NME28943.1"/>
    <property type="molecule type" value="Genomic_DNA"/>
</dbReference>
<evidence type="ECO:0000259" key="1">
    <source>
        <dbReference type="Pfam" id="PF09659"/>
    </source>
</evidence>
<protein>
    <recommendedName>
        <fullName evidence="5">CRISPR-associated protein Csm6</fullName>
    </recommendedName>
</protein>
<comment type="caution">
    <text evidence="3">The sequence shown here is derived from an EMBL/GenBank/DDBJ whole genome shotgun (WGS) entry which is preliminary data.</text>
</comment>
<name>A0A848C328_9FIRM</name>
<sequence length="452" mass="52740">MRVLFSPVGTTDPVRNCRDGACLHILRHYQPDHVVLYYTAEMEEREKQTQMYTLGIEHVQPGCPVTEICSGIKDAHLFDSYLHHLPQAVFHVHQMYPDAEILLNLSSGTPQIKVILAIMATEYDWCRGIQVASPEGRSNVHTMPVQDKEDVEEMLLCNEDDELGATNRCTEPHLKILRLYREKHEIMSLVHRYEYAGAWEFCKGNPEIPDEAKKLIKFAMYRSDLQTKAAQQIMRKYHGQHLFPFVNEAESLIEYLLTMQIHQEKGQYASFMVQISPFLYELFLYYAQHNLTIPIVRYLERDRGKKVLKRSTLAHKPMGPELLAFLDDAFKSPYRDGELSFILLYYVFVFALKHDETIDKEKHRKFMNDPLMNPENAYIDKLRILRNNTAHEIVNVSVDTVKKRTGMNPSDIMQSFWQLLSVILGLQVNRQRSAYRQLNQWIDQSLLSAEEQ</sequence>
<reference evidence="3 4" key="1">
    <citation type="submission" date="2020-04" db="EMBL/GenBank/DDBJ databases">
        <authorList>
            <person name="Hitch T.C.A."/>
            <person name="Wylensek D."/>
            <person name="Clavel T."/>
        </authorList>
    </citation>
    <scope>NUCLEOTIDE SEQUENCE [LARGE SCALE GENOMIC DNA]</scope>
    <source>
        <strain evidence="3 4">Oil-RF-744-FAT-WT-6-1</strain>
    </source>
</reference>
<evidence type="ECO:0000313" key="3">
    <source>
        <dbReference type="EMBL" id="NME28943.1"/>
    </source>
</evidence>
<feature type="domain" description="Csm6 HEPN" evidence="1">
    <location>
        <begin position="243"/>
        <end position="440"/>
    </location>
</feature>
<evidence type="ECO:0000259" key="2">
    <source>
        <dbReference type="Pfam" id="PF22208"/>
    </source>
</evidence>
<dbReference type="Pfam" id="PF09659">
    <property type="entry name" value="Cas_Csm6_HEPN"/>
    <property type="match status" value="1"/>
</dbReference>
<feature type="domain" description="Csm6 CARF" evidence="2">
    <location>
        <begin position="68"/>
        <end position="169"/>
    </location>
</feature>
<evidence type="ECO:0008006" key="5">
    <source>
        <dbReference type="Google" id="ProtNLM"/>
    </source>
</evidence>
<dbReference type="RefSeq" id="WP_170087875.1">
    <property type="nucleotide sequence ID" value="NZ_JABAFG010000017.1"/>
</dbReference>
<dbReference type="InterPro" id="IPR053941">
    <property type="entry name" value="Csm6_HEPN"/>
</dbReference>
<dbReference type="NCBIfam" id="TIGR02672">
    <property type="entry name" value="cas_csm6"/>
    <property type="match status" value="1"/>
</dbReference>
<dbReference type="InterPro" id="IPR013489">
    <property type="entry name" value="CRISPR-assoc_prot_Csm6"/>
</dbReference>
<dbReference type="Pfam" id="PF22208">
    <property type="entry name" value="Cas_Csm6_CARF"/>
    <property type="match status" value="1"/>
</dbReference>
<accession>A0A848C328</accession>
<dbReference type="InterPro" id="IPR053955">
    <property type="entry name" value="Csm6_CARF"/>
</dbReference>
<gene>
    <name evidence="3" type="ORF">HF872_09980</name>
</gene>
<evidence type="ECO:0000313" key="4">
    <source>
        <dbReference type="Proteomes" id="UP000591071"/>
    </source>
</evidence>